<dbReference type="KEGG" id="als:DJ013_19245"/>
<keyword evidence="3" id="KW-1185">Reference proteome</keyword>
<evidence type="ECO:0000313" key="2">
    <source>
        <dbReference type="EMBL" id="AWW00190.1"/>
    </source>
</evidence>
<dbReference type="EMBL" id="CP029480">
    <property type="protein sequence ID" value="AWW00190.1"/>
    <property type="molecule type" value="Genomic_DNA"/>
</dbReference>
<dbReference type="Pfam" id="PF11325">
    <property type="entry name" value="DUF3127"/>
    <property type="match status" value="1"/>
</dbReference>
<dbReference type="RefSeq" id="WP_111373557.1">
    <property type="nucleotide sequence ID" value="NZ_CP029480.1"/>
</dbReference>
<evidence type="ECO:0000313" key="3">
    <source>
        <dbReference type="Proteomes" id="UP000249873"/>
    </source>
</evidence>
<feature type="region of interest" description="Disordered" evidence="1">
    <location>
        <begin position="87"/>
        <end position="116"/>
    </location>
</feature>
<evidence type="ECO:0000256" key="1">
    <source>
        <dbReference type="SAM" id="MobiDB-lite"/>
    </source>
</evidence>
<dbReference type="OrthoDB" id="598142at2"/>
<dbReference type="AlphaFoldDB" id="A0A2Z4GFM5"/>
<evidence type="ECO:0008006" key="4">
    <source>
        <dbReference type="Google" id="ProtNLM"/>
    </source>
</evidence>
<protein>
    <recommendedName>
        <fullName evidence="4">DUF3127 domain-containing protein</fullName>
    </recommendedName>
</protein>
<sequence length="116" mass="12569">MEISGNIVQVLPLQSGEGKNGPWKKQDFVIETEGTYPKKVCLSMWGDKINENLITVGTTLTASIEIESREYNGRWYTDVKAWKLEGQATSAPSAAPASAPAAEIPAALEGEDDLPF</sequence>
<organism evidence="2 3">
    <name type="scientific">Arcticibacterium luteifluviistationis</name>
    <dbReference type="NCBI Taxonomy" id="1784714"/>
    <lineage>
        <taxon>Bacteria</taxon>
        <taxon>Pseudomonadati</taxon>
        <taxon>Bacteroidota</taxon>
        <taxon>Cytophagia</taxon>
        <taxon>Cytophagales</taxon>
        <taxon>Leadbetterellaceae</taxon>
        <taxon>Arcticibacterium</taxon>
    </lineage>
</organism>
<proteinExistence type="predicted"/>
<feature type="compositionally biased region" description="Low complexity" evidence="1">
    <location>
        <begin position="88"/>
        <end position="107"/>
    </location>
</feature>
<dbReference type="InterPro" id="IPR021474">
    <property type="entry name" value="DUF3127"/>
</dbReference>
<name>A0A2Z4GFM5_9BACT</name>
<gene>
    <name evidence="2" type="ORF">DJ013_19245</name>
</gene>
<dbReference type="Proteomes" id="UP000249873">
    <property type="component" value="Chromosome"/>
</dbReference>
<reference evidence="2 3" key="1">
    <citation type="submission" date="2018-05" db="EMBL/GenBank/DDBJ databases">
        <title>Complete genome sequence of Arcticibacterium luteifluviistationis SM1504T, a cytophagaceae bacterium isolated from Arctic surface seawater.</title>
        <authorList>
            <person name="Li Y."/>
            <person name="Qin Q.-L."/>
        </authorList>
    </citation>
    <scope>NUCLEOTIDE SEQUENCE [LARGE SCALE GENOMIC DNA]</scope>
    <source>
        <strain evidence="2 3">SM1504</strain>
    </source>
</reference>
<accession>A0A2Z4GFM5</accession>